<name>A0ABD0R3I2_CIRMR</name>
<sequence length="75" mass="8748">CEHLIRKMLVLDPAKRLSLSQIKEHRWMMQEVPSQRPVLYRQGLPCESKSGLGEHSEQVLRLMHSLGIDQQKTIE</sequence>
<organism evidence="1 2">
    <name type="scientific">Cirrhinus mrigala</name>
    <name type="common">Mrigala</name>
    <dbReference type="NCBI Taxonomy" id="683832"/>
    <lineage>
        <taxon>Eukaryota</taxon>
        <taxon>Metazoa</taxon>
        <taxon>Chordata</taxon>
        <taxon>Craniata</taxon>
        <taxon>Vertebrata</taxon>
        <taxon>Euteleostomi</taxon>
        <taxon>Actinopterygii</taxon>
        <taxon>Neopterygii</taxon>
        <taxon>Teleostei</taxon>
        <taxon>Ostariophysi</taxon>
        <taxon>Cypriniformes</taxon>
        <taxon>Cyprinidae</taxon>
        <taxon>Labeoninae</taxon>
        <taxon>Labeonini</taxon>
        <taxon>Cirrhinus</taxon>
    </lineage>
</organism>
<protein>
    <submittedName>
        <fullName evidence="1">Uncharacterized protein</fullName>
    </submittedName>
</protein>
<dbReference type="AlphaFoldDB" id="A0ABD0R3I2"/>
<accession>A0ABD0R3I2</accession>
<evidence type="ECO:0000313" key="2">
    <source>
        <dbReference type="Proteomes" id="UP001529510"/>
    </source>
</evidence>
<proteinExistence type="predicted"/>
<dbReference type="Proteomes" id="UP001529510">
    <property type="component" value="Unassembled WGS sequence"/>
</dbReference>
<reference evidence="1 2" key="1">
    <citation type="submission" date="2024-05" db="EMBL/GenBank/DDBJ databases">
        <title>Genome sequencing and assembly of Indian major carp, Cirrhinus mrigala (Hamilton, 1822).</title>
        <authorList>
            <person name="Mohindra V."/>
            <person name="Chowdhury L.M."/>
            <person name="Lal K."/>
            <person name="Jena J.K."/>
        </authorList>
    </citation>
    <scope>NUCLEOTIDE SEQUENCE [LARGE SCALE GENOMIC DNA]</scope>
    <source>
        <strain evidence="1">CM1030</strain>
        <tissue evidence="1">Blood</tissue>
    </source>
</reference>
<dbReference type="SUPFAM" id="SSF56112">
    <property type="entry name" value="Protein kinase-like (PK-like)"/>
    <property type="match status" value="1"/>
</dbReference>
<comment type="caution">
    <text evidence="1">The sequence shown here is derived from an EMBL/GenBank/DDBJ whole genome shotgun (WGS) entry which is preliminary data.</text>
</comment>
<feature type="non-terminal residue" evidence="1">
    <location>
        <position position="1"/>
    </location>
</feature>
<feature type="non-terminal residue" evidence="1">
    <location>
        <position position="75"/>
    </location>
</feature>
<evidence type="ECO:0000313" key="1">
    <source>
        <dbReference type="EMBL" id="KAL0192522.1"/>
    </source>
</evidence>
<dbReference type="EMBL" id="JAMKFB020000005">
    <property type="protein sequence ID" value="KAL0192522.1"/>
    <property type="molecule type" value="Genomic_DNA"/>
</dbReference>
<gene>
    <name evidence="1" type="ORF">M9458_010818</name>
</gene>
<dbReference type="Gene3D" id="1.10.510.10">
    <property type="entry name" value="Transferase(Phosphotransferase) domain 1"/>
    <property type="match status" value="1"/>
</dbReference>
<dbReference type="InterPro" id="IPR011009">
    <property type="entry name" value="Kinase-like_dom_sf"/>
</dbReference>
<keyword evidence="2" id="KW-1185">Reference proteome</keyword>